<gene>
    <name evidence="1" type="ORF">CC86DRAFT_410523</name>
</gene>
<name>A0A6A6ZNA2_9PLEO</name>
<proteinExistence type="predicted"/>
<dbReference type="Proteomes" id="UP000799424">
    <property type="component" value="Unassembled WGS sequence"/>
</dbReference>
<dbReference type="AlphaFoldDB" id="A0A6A6ZNA2"/>
<keyword evidence="2" id="KW-1185">Reference proteome</keyword>
<dbReference type="EMBL" id="MU006235">
    <property type="protein sequence ID" value="KAF2822139.1"/>
    <property type="molecule type" value="Genomic_DNA"/>
</dbReference>
<protein>
    <submittedName>
        <fullName evidence="1">Uncharacterized protein</fullName>
    </submittedName>
</protein>
<accession>A0A6A6ZNA2</accession>
<evidence type="ECO:0000313" key="2">
    <source>
        <dbReference type="Proteomes" id="UP000799424"/>
    </source>
</evidence>
<organism evidence="1 2">
    <name type="scientific">Ophiobolus disseminans</name>
    <dbReference type="NCBI Taxonomy" id="1469910"/>
    <lineage>
        <taxon>Eukaryota</taxon>
        <taxon>Fungi</taxon>
        <taxon>Dikarya</taxon>
        <taxon>Ascomycota</taxon>
        <taxon>Pezizomycotina</taxon>
        <taxon>Dothideomycetes</taxon>
        <taxon>Pleosporomycetidae</taxon>
        <taxon>Pleosporales</taxon>
        <taxon>Pleosporineae</taxon>
        <taxon>Phaeosphaeriaceae</taxon>
        <taxon>Ophiobolus</taxon>
    </lineage>
</organism>
<sequence>MPSQTPPFWQENPHPWISEFPNKATNTFTEQACTPNMQRGAKPHLTQARTINDVSENDTMYPKMAKQQLEIDSESVPVVRKVQGGETPEEYDPFSDVGDYMWQAYGNGFAQQQRLQYTPAGNERVQHIPTCFDTFPQQHQYQPSSIPAPTLTPVIDLTIDPPVPDLTHDDPLIIDLTYDDPPITDLTLSPFPVLSRARQRQRTLATLASSNVEVTEIIDSTSEQERGMQYEFERGIEELENDPAKHAYIEGWLAGVGGRWEREKLVC</sequence>
<reference evidence="1" key="1">
    <citation type="journal article" date="2020" name="Stud. Mycol.">
        <title>101 Dothideomycetes genomes: a test case for predicting lifestyles and emergence of pathogens.</title>
        <authorList>
            <person name="Haridas S."/>
            <person name="Albert R."/>
            <person name="Binder M."/>
            <person name="Bloem J."/>
            <person name="Labutti K."/>
            <person name="Salamov A."/>
            <person name="Andreopoulos B."/>
            <person name="Baker S."/>
            <person name="Barry K."/>
            <person name="Bills G."/>
            <person name="Bluhm B."/>
            <person name="Cannon C."/>
            <person name="Castanera R."/>
            <person name="Culley D."/>
            <person name="Daum C."/>
            <person name="Ezra D."/>
            <person name="Gonzalez J."/>
            <person name="Henrissat B."/>
            <person name="Kuo A."/>
            <person name="Liang C."/>
            <person name="Lipzen A."/>
            <person name="Lutzoni F."/>
            <person name="Magnuson J."/>
            <person name="Mondo S."/>
            <person name="Nolan M."/>
            <person name="Ohm R."/>
            <person name="Pangilinan J."/>
            <person name="Park H.-J."/>
            <person name="Ramirez L."/>
            <person name="Alfaro M."/>
            <person name="Sun H."/>
            <person name="Tritt A."/>
            <person name="Yoshinaga Y."/>
            <person name="Zwiers L.-H."/>
            <person name="Turgeon B."/>
            <person name="Goodwin S."/>
            <person name="Spatafora J."/>
            <person name="Crous P."/>
            <person name="Grigoriev I."/>
        </authorList>
    </citation>
    <scope>NUCLEOTIDE SEQUENCE</scope>
    <source>
        <strain evidence="1">CBS 113818</strain>
    </source>
</reference>
<evidence type="ECO:0000313" key="1">
    <source>
        <dbReference type="EMBL" id="KAF2822139.1"/>
    </source>
</evidence>